<feature type="binding site" evidence="10">
    <location>
        <begin position="116"/>
        <end position="118"/>
    </location>
    <ligand>
        <name>(6S)-5,6,7,8-tetrahydrofolate</name>
        <dbReference type="ChEBI" id="CHEBI:57453"/>
    </ligand>
</feature>
<dbReference type="Gene3D" id="3.40.640.10">
    <property type="entry name" value="Type I PLP-dependent aspartate aminotransferase-like (Major domain)"/>
    <property type="match status" value="1"/>
</dbReference>
<organism evidence="13 14">
    <name type="scientific">Mycoplasma amphoriforme A39</name>
    <dbReference type="NCBI Taxonomy" id="572419"/>
    <lineage>
        <taxon>Bacteria</taxon>
        <taxon>Bacillati</taxon>
        <taxon>Mycoplasmatota</taxon>
        <taxon>Mollicutes</taxon>
        <taxon>Mycoplasmataceae</taxon>
        <taxon>Mycoplasma</taxon>
    </lineage>
</organism>
<name>A0A292IHV1_9MOLU</name>
<dbReference type="Proteomes" id="UP000261764">
    <property type="component" value="Chromosome I"/>
</dbReference>
<evidence type="ECO:0000256" key="5">
    <source>
        <dbReference type="ARBA" id="ARBA00022490"/>
    </source>
</evidence>
<proteinExistence type="inferred from homology"/>
<evidence type="ECO:0000256" key="4">
    <source>
        <dbReference type="ARBA" id="ARBA00011738"/>
    </source>
</evidence>
<evidence type="ECO:0000256" key="2">
    <source>
        <dbReference type="ARBA" id="ARBA00004496"/>
    </source>
</evidence>
<dbReference type="InterPro" id="IPR015422">
    <property type="entry name" value="PyrdxlP-dep_Trfase_small"/>
</dbReference>
<dbReference type="NCBIfam" id="NF000586">
    <property type="entry name" value="PRK00011.1"/>
    <property type="match status" value="1"/>
</dbReference>
<evidence type="ECO:0000313" key="13">
    <source>
        <dbReference type="EMBL" id="CDN40253.1"/>
    </source>
</evidence>
<comment type="subcellular location">
    <subcellularLocation>
        <location evidence="2 10">Cytoplasm</location>
    </subcellularLocation>
</comment>
<dbReference type="InterPro" id="IPR001085">
    <property type="entry name" value="Ser_HO-MeTrfase"/>
</dbReference>
<evidence type="ECO:0000256" key="3">
    <source>
        <dbReference type="ARBA" id="ARBA00006376"/>
    </source>
</evidence>
<feature type="site" description="Plays an important role in substrate specificity" evidence="10">
    <location>
        <position position="220"/>
    </location>
</feature>
<dbReference type="InterPro" id="IPR015424">
    <property type="entry name" value="PyrdxlP-dep_Trfase"/>
</dbReference>
<dbReference type="CDD" id="cd00378">
    <property type="entry name" value="SHMT"/>
    <property type="match status" value="1"/>
</dbReference>
<evidence type="ECO:0000256" key="6">
    <source>
        <dbReference type="ARBA" id="ARBA00022563"/>
    </source>
</evidence>
<dbReference type="PROSITE" id="PS00096">
    <property type="entry name" value="SHMT"/>
    <property type="match status" value="1"/>
</dbReference>
<comment type="cofactor">
    <cofactor evidence="1 10 11">
        <name>pyridoxal 5'-phosphate</name>
        <dbReference type="ChEBI" id="CHEBI:597326"/>
    </cofactor>
</comment>
<dbReference type="Pfam" id="PF00464">
    <property type="entry name" value="SHMT"/>
    <property type="match status" value="1"/>
</dbReference>
<dbReference type="InterPro" id="IPR039429">
    <property type="entry name" value="SHMT-like_dom"/>
</dbReference>
<dbReference type="InterPro" id="IPR049943">
    <property type="entry name" value="Ser_HO-MeTrfase-like"/>
</dbReference>
<dbReference type="InterPro" id="IPR015421">
    <property type="entry name" value="PyrdxlP-dep_Trfase_major"/>
</dbReference>
<feature type="binding site" evidence="10">
    <location>
        <position position="236"/>
    </location>
    <ligand>
        <name>(6S)-5,6,7,8-tetrahydrofolate</name>
        <dbReference type="ChEBI" id="CHEBI:57453"/>
    </ligand>
</feature>
<dbReference type="PANTHER" id="PTHR11680">
    <property type="entry name" value="SERINE HYDROXYMETHYLTRANSFERASE"/>
    <property type="match status" value="1"/>
</dbReference>
<feature type="domain" description="Serine hydroxymethyltransferase-like" evidence="12">
    <location>
        <begin position="4"/>
        <end position="377"/>
    </location>
</feature>
<evidence type="ECO:0000256" key="1">
    <source>
        <dbReference type="ARBA" id="ARBA00001933"/>
    </source>
</evidence>
<dbReference type="GO" id="GO:0005829">
    <property type="term" value="C:cytosol"/>
    <property type="evidence" value="ECO:0007669"/>
    <property type="project" value="TreeGrafter"/>
</dbReference>
<evidence type="ECO:0000256" key="7">
    <source>
        <dbReference type="ARBA" id="ARBA00022679"/>
    </source>
</evidence>
<keyword evidence="6 10" id="KW-0554">One-carbon metabolism</keyword>
<dbReference type="KEGG" id="mamp:MAMA39_01290"/>
<comment type="pathway">
    <text evidence="10">One-carbon metabolism; tetrahydrofolate interconversion.</text>
</comment>
<dbReference type="SUPFAM" id="SSF53383">
    <property type="entry name" value="PLP-dependent transferases"/>
    <property type="match status" value="1"/>
</dbReference>
<dbReference type="AlphaFoldDB" id="A0A292IHV1"/>
<evidence type="ECO:0000256" key="8">
    <source>
        <dbReference type="ARBA" id="ARBA00022898"/>
    </source>
</evidence>
<feature type="binding site" evidence="10">
    <location>
        <position position="112"/>
    </location>
    <ligand>
        <name>(6S)-5,6,7,8-tetrahydrofolate</name>
        <dbReference type="ChEBI" id="CHEBI:57453"/>
    </ligand>
</feature>
<reference evidence="13 14" key="1">
    <citation type="journal article" date="2015" name="Clin. Infect. Dis.">
        <title>Genomic Investigations unmask Mycoplasma amphoriforme, a new respiratory pathogen.</title>
        <authorList>
            <person name="Gillespie S.H."/>
            <person name="Ling C.L."/>
            <person name="Oravcova K."/>
            <person name="Pinheiro M."/>
            <person name="Wells L."/>
            <person name="Bryant J.M."/>
            <person name="McHugh T.D."/>
            <person name="Bebear C."/>
            <person name="Webster D."/>
            <person name="Harris S.R."/>
            <person name="Seth-Smith H.M."/>
            <person name="Thomson N.R."/>
        </authorList>
    </citation>
    <scope>NUCLEOTIDE SEQUENCE [LARGE SCALE GENOMIC DNA]</scope>
    <source>
        <strain evidence="13 14">A39</strain>
    </source>
</reference>
<accession>A0A292IHV1</accession>
<dbReference type="UniPathway" id="UPA00288">
    <property type="reaction ID" value="UER01023"/>
</dbReference>
<comment type="similarity">
    <text evidence="3 10">Belongs to the SHMT family.</text>
</comment>
<evidence type="ECO:0000313" key="14">
    <source>
        <dbReference type="Proteomes" id="UP000261764"/>
    </source>
</evidence>
<gene>
    <name evidence="10" type="primary">glyA</name>
    <name evidence="13" type="ORF">MAMA39_01290</name>
</gene>
<evidence type="ECO:0000256" key="11">
    <source>
        <dbReference type="PIRSR" id="PIRSR000412-50"/>
    </source>
</evidence>
<dbReference type="UniPathway" id="UPA00193"/>
<evidence type="ECO:0000259" key="12">
    <source>
        <dbReference type="Pfam" id="PF00464"/>
    </source>
</evidence>
<keyword evidence="14" id="KW-1185">Reference proteome</keyword>
<dbReference type="PANTHER" id="PTHR11680:SF35">
    <property type="entry name" value="SERINE HYDROXYMETHYLTRANSFERASE 1"/>
    <property type="match status" value="1"/>
</dbReference>
<dbReference type="InterPro" id="IPR019798">
    <property type="entry name" value="Ser_HO-MeTrfase_PLP_BS"/>
</dbReference>
<keyword evidence="5 10" id="KW-0963">Cytoplasm</keyword>
<keyword evidence="10" id="KW-0028">Amino-acid biosynthesis</keyword>
<dbReference type="RefSeq" id="WP_343251595.1">
    <property type="nucleotide sequence ID" value="NZ_HG937516.1"/>
</dbReference>
<comment type="catalytic activity">
    <reaction evidence="10">
        <text>(6R)-5,10-methylene-5,6,7,8-tetrahydrofolate + glycine + H2O = (6S)-5,6,7,8-tetrahydrofolate + L-serine</text>
        <dbReference type="Rhea" id="RHEA:15481"/>
        <dbReference type="ChEBI" id="CHEBI:15377"/>
        <dbReference type="ChEBI" id="CHEBI:15636"/>
        <dbReference type="ChEBI" id="CHEBI:33384"/>
        <dbReference type="ChEBI" id="CHEBI:57305"/>
        <dbReference type="ChEBI" id="CHEBI:57453"/>
        <dbReference type="EC" id="2.1.2.1"/>
    </reaction>
</comment>
<dbReference type="Gene3D" id="3.90.1150.10">
    <property type="entry name" value="Aspartate Aminotransferase, domain 1"/>
    <property type="match status" value="1"/>
</dbReference>
<keyword evidence="7 10" id="KW-0808">Transferase</keyword>
<evidence type="ECO:0000256" key="10">
    <source>
        <dbReference type="HAMAP-Rule" id="MF_00051"/>
    </source>
</evidence>
<dbReference type="EC" id="2.1.2.1" evidence="10"/>
<dbReference type="HAMAP" id="MF_00051">
    <property type="entry name" value="SHMT"/>
    <property type="match status" value="1"/>
</dbReference>
<dbReference type="GO" id="GO:0019264">
    <property type="term" value="P:glycine biosynthetic process from serine"/>
    <property type="evidence" value="ECO:0007669"/>
    <property type="project" value="UniProtKB-UniRule"/>
</dbReference>
<sequence length="413" mass="45909">MQSSKLKSLLNSELWRQQNYIQLIASENYVSEDVLQAAGSVLTNKYAEGFPYKRYYAGCYNVDEIEQEAINLLKKLFNTSYANVQPHSGSTANAIVYLALLKPGDKVLAMDLNAGGHLTHGSKANFSGKIYEFHTYGLNTETETLDYDAIEKQALEIQPKLIVCGASNYSRIIDFKRFGEIAKKCGSYLLGDIAHIAGLIAAKLHPDALNYCDVVTSTTHKTLRGPRGGIIMSNNEAIFKKLNNATFPGYQGGPLEHIIAAKYVAFEEALKPDFKEYQKQVLINAKAMANVFINHGFHVVSNGTDNHLLSIDVFNKAKVTGDLVEQWLHDAGIVVNKNTIPNETNSPMKPSGIRVGSPAMTTRKFGINEFKMVSEWIVQIIKSMGDNAIIELIKAKVQTLLKQFPIYENMKYL</sequence>
<comment type="pathway">
    <text evidence="10">Amino-acid biosynthesis; glycine biosynthesis; glycine from L-serine: step 1/1.</text>
</comment>
<protein>
    <recommendedName>
        <fullName evidence="10">Serine hydroxymethyltransferase</fullName>
        <shortName evidence="10">SHMT</shortName>
        <shortName evidence="10">Serine methylase</shortName>
        <ecNumber evidence="10">2.1.2.1</ecNumber>
    </recommendedName>
</protein>
<dbReference type="GO" id="GO:0004372">
    <property type="term" value="F:glycine hydroxymethyltransferase activity"/>
    <property type="evidence" value="ECO:0007669"/>
    <property type="project" value="UniProtKB-UniRule"/>
</dbReference>
<dbReference type="FunFam" id="3.40.640.10:FF:000001">
    <property type="entry name" value="Serine hydroxymethyltransferase"/>
    <property type="match status" value="1"/>
</dbReference>
<comment type="function">
    <text evidence="9">Catalyzes the reversible interconversion of serine and glycine with tetrahydrofolate (THF) serving as the one-carbon carrier. This reaction serves as the major source of one-carbon groups required for the biosynthesis of purines, thymidylate, methionine, and other important biomolecules. Also exhibits THF-independent aldolase activity toward beta-hydroxyamino acids, producing glycine and aldehydes, via a retro-aldol mechanism. Thus, is able to catalyze the cleavage of L-allo-threonine.</text>
</comment>
<evidence type="ECO:0000256" key="9">
    <source>
        <dbReference type="ARBA" id="ARBA00054606"/>
    </source>
</evidence>
<comment type="subunit">
    <text evidence="4 10">Homodimer.</text>
</comment>
<comment type="caution">
    <text evidence="10">Lacks conserved residue(s) required for the propagation of feature annotation.</text>
</comment>
<dbReference type="PIRSF" id="PIRSF000412">
    <property type="entry name" value="SHMT"/>
    <property type="match status" value="1"/>
</dbReference>
<dbReference type="EMBL" id="HG937516">
    <property type="protein sequence ID" value="CDN40253.1"/>
    <property type="molecule type" value="Genomic_DNA"/>
</dbReference>
<keyword evidence="8 10" id="KW-0663">Pyridoxal phosphate</keyword>
<dbReference type="GO" id="GO:0035999">
    <property type="term" value="P:tetrahydrofolate interconversion"/>
    <property type="evidence" value="ECO:0007669"/>
    <property type="project" value="UniProtKB-UniRule"/>
</dbReference>
<feature type="modified residue" description="N6-(pyridoxal phosphate)lysine" evidence="10 11">
    <location>
        <position position="221"/>
    </location>
</feature>
<dbReference type="GO" id="GO:0030170">
    <property type="term" value="F:pyridoxal phosphate binding"/>
    <property type="evidence" value="ECO:0007669"/>
    <property type="project" value="UniProtKB-UniRule"/>
</dbReference>